<dbReference type="AlphaFoldDB" id="B8MI92"/>
<dbReference type="GeneID" id="8110013"/>
<dbReference type="OrthoDB" id="2333384at2759"/>
<evidence type="ECO:0000313" key="1">
    <source>
        <dbReference type="EMBL" id="EED14576.1"/>
    </source>
</evidence>
<dbReference type="RefSeq" id="XP_002484529.1">
    <property type="nucleotide sequence ID" value="XM_002484484.1"/>
</dbReference>
<dbReference type="EMBL" id="EQ962657">
    <property type="protein sequence ID" value="EED14576.1"/>
    <property type="molecule type" value="Genomic_DNA"/>
</dbReference>
<dbReference type="eggNOG" id="ENOG502SPEF">
    <property type="taxonomic scope" value="Eukaryota"/>
</dbReference>
<dbReference type="VEuPathDB" id="FungiDB:TSTA_040560"/>
<keyword evidence="2" id="KW-1185">Reference proteome</keyword>
<dbReference type="OMA" id="PINIGAM"/>
<sequence>MAKIEPCTNSDLSIHLDWSQPFLPGQKITGYVPRTSRWASAETSISIALHGKCTTKFFSRDSYMCRSSLDLFGQEEVRYELFNDPLHIQLSCPEGKMWRHPEPTSLRSHPLGRASYLPLLYVDKQALPPSFDLGSSNATTSRNGSAVVEYYLEAMITTPNSEPVMARMPIHLRCQSSPFPITDFDIQIHSRQRYTINSPYLISAGTETVQCSMGQKLGKVVGLSRSHRFTFRLDISVASVLQIGSPYHIPLEMRAIPQWEDTSECLSKTLPTIDIISFTLVLRSTSCILAFATAALGPAPVVREESFMEKILLADYIYSKSTKQIEERKYSSLNDSNSLTLPVNENTAPLDIGEVLDLKLQHEKFSVHEVPTFITYNIKRTYELEWKMRLEVGGETIKVKGKHPVLVMGRAG</sequence>
<organism evidence="1 2">
    <name type="scientific">Talaromyces stipitatus (strain ATCC 10500 / CBS 375.48 / QM 6759 / NRRL 1006)</name>
    <name type="common">Penicillium stipitatum</name>
    <dbReference type="NCBI Taxonomy" id="441959"/>
    <lineage>
        <taxon>Eukaryota</taxon>
        <taxon>Fungi</taxon>
        <taxon>Dikarya</taxon>
        <taxon>Ascomycota</taxon>
        <taxon>Pezizomycotina</taxon>
        <taxon>Eurotiomycetes</taxon>
        <taxon>Eurotiomycetidae</taxon>
        <taxon>Eurotiales</taxon>
        <taxon>Trichocomaceae</taxon>
        <taxon>Talaromyces</taxon>
        <taxon>Talaromyces sect. Talaromyces</taxon>
    </lineage>
</organism>
<gene>
    <name evidence="1" type="ORF">TSTA_040560</name>
</gene>
<evidence type="ECO:0008006" key="3">
    <source>
        <dbReference type="Google" id="ProtNLM"/>
    </source>
</evidence>
<name>B8MI92_TALSN</name>
<dbReference type="Proteomes" id="UP000001745">
    <property type="component" value="Unassembled WGS sequence"/>
</dbReference>
<reference evidence="2" key="1">
    <citation type="journal article" date="2015" name="Genome Announc.">
        <title>Genome sequence of the AIDS-associated pathogen Penicillium marneffei (ATCC18224) and its near taxonomic relative Talaromyces stipitatus (ATCC10500).</title>
        <authorList>
            <person name="Nierman W.C."/>
            <person name="Fedorova-Abrams N.D."/>
            <person name="Andrianopoulos A."/>
        </authorList>
    </citation>
    <scope>NUCLEOTIDE SEQUENCE [LARGE SCALE GENOMIC DNA]</scope>
    <source>
        <strain evidence="2">ATCC 10500 / CBS 375.48 / QM 6759 / NRRL 1006</strain>
    </source>
</reference>
<accession>B8MI92</accession>
<evidence type="ECO:0000313" key="2">
    <source>
        <dbReference type="Proteomes" id="UP000001745"/>
    </source>
</evidence>
<dbReference type="InParanoid" id="B8MI92"/>
<dbReference type="HOGENOM" id="CLU_042066_1_0_1"/>
<proteinExistence type="predicted"/>
<dbReference type="PhylomeDB" id="B8MI92"/>
<protein>
    <recommendedName>
        <fullName evidence="3">Arrestin-like N-terminal domain-containing protein</fullName>
    </recommendedName>
</protein>